<dbReference type="InterPro" id="IPR058781">
    <property type="entry name" value="HH_AprE-like"/>
</dbReference>
<feature type="domain" description="AprE-like long alpha-helical hairpin" evidence="11">
    <location>
        <begin position="178"/>
        <end position="315"/>
    </location>
</feature>
<dbReference type="EMBL" id="JAXLPB010000002">
    <property type="protein sequence ID" value="MDY8109209.1"/>
    <property type="molecule type" value="Genomic_DNA"/>
</dbReference>
<proteinExistence type="inferred from homology"/>
<dbReference type="InterPro" id="IPR058982">
    <property type="entry name" value="Beta-barrel_AprE"/>
</dbReference>
<dbReference type="PRINTS" id="PR01490">
    <property type="entry name" value="RTXTOXIND"/>
</dbReference>
<keyword evidence="10" id="KW-0175">Coiled coil</keyword>
<organism evidence="13 14">
    <name type="scientific">Fulvimarina uroteuthidis</name>
    <dbReference type="NCBI Taxonomy" id="3098149"/>
    <lineage>
        <taxon>Bacteria</taxon>
        <taxon>Pseudomonadati</taxon>
        <taxon>Pseudomonadota</taxon>
        <taxon>Alphaproteobacteria</taxon>
        <taxon>Hyphomicrobiales</taxon>
        <taxon>Aurantimonadaceae</taxon>
        <taxon>Fulvimarina</taxon>
    </lineage>
</organism>
<evidence type="ECO:0000256" key="10">
    <source>
        <dbReference type="SAM" id="Coils"/>
    </source>
</evidence>
<keyword evidence="7" id="KW-1133">Transmembrane helix</keyword>
<feature type="domain" description="AprE-like beta-barrel" evidence="12">
    <location>
        <begin position="358"/>
        <end position="444"/>
    </location>
</feature>
<dbReference type="NCBIfam" id="TIGR01843">
    <property type="entry name" value="type_I_hlyD"/>
    <property type="match status" value="1"/>
</dbReference>
<sequence>MTTGELDRAADPFGAIETTATGQSGTFGRAMFAAFAVFALWAFVAPLDSAVIAPGALVSDGRNLVLQHMAGGTIRAIYAKEGAFVEKGETILDLAPLVDQARLSKLKARQATLLAIKSRLDAEQSLEGGDGADDDDTADGSISADMLDGLRLRTDATATEASIGGDGLSDIVRLLNIEQEREFSRGRKAVSAQLEALRNRSQAEERRHGGLLEQASDSERQLALLENQVARARRLADLGHLPSREVWDLESRLLQQQSLLSKIASDAAASERTVAEIASEMVRVVADDARSNSEELTNVLSEIEQIRDEIAAAEETLAQTAIVAPASGYLIRFVANTQGGVVPPGETVGEIVPKDAELVARGRVPARNIASVAVGQSADIRLTALSFSKEDPVPGTVRFVAQDASVDEASGERYFEVEARLDLAGLDHVAARMTAGMGADLYIKGSPRTFASYLTQPLTDALSHTFKEQ</sequence>
<dbReference type="Gene3D" id="2.40.30.170">
    <property type="match status" value="1"/>
</dbReference>
<comment type="subcellular location">
    <subcellularLocation>
        <location evidence="1 9">Cell inner membrane</location>
        <topology evidence="1 9">Single-pass membrane protein</topology>
    </subcellularLocation>
</comment>
<gene>
    <name evidence="13" type="ORF">U0C82_08635</name>
</gene>
<evidence type="ECO:0000256" key="2">
    <source>
        <dbReference type="ARBA" id="ARBA00009477"/>
    </source>
</evidence>
<keyword evidence="4 9" id="KW-1003">Cell membrane</keyword>
<evidence type="ECO:0000256" key="9">
    <source>
        <dbReference type="RuleBase" id="RU365093"/>
    </source>
</evidence>
<dbReference type="PANTHER" id="PTHR30386:SF17">
    <property type="entry name" value="ALKALINE PROTEASE SECRETION PROTEIN APRE"/>
    <property type="match status" value="1"/>
</dbReference>
<comment type="caution">
    <text evidence="13">The sequence shown here is derived from an EMBL/GenBank/DDBJ whole genome shotgun (WGS) entry which is preliminary data.</text>
</comment>
<name>A0ABU5I2Z6_9HYPH</name>
<keyword evidence="8" id="KW-0472">Membrane</keyword>
<evidence type="ECO:0000259" key="11">
    <source>
        <dbReference type="Pfam" id="PF25994"/>
    </source>
</evidence>
<dbReference type="RefSeq" id="WP_322186663.1">
    <property type="nucleotide sequence ID" value="NZ_JAXLPB010000002.1"/>
</dbReference>
<evidence type="ECO:0000259" key="12">
    <source>
        <dbReference type="Pfam" id="PF26002"/>
    </source>
</evidence>
<evidence type="ECO:0000256" key="8">
    <source>
        <dbReference type="ARBA" id="ARBA00023136"/>
    </source>
</evidence>
<dbReference type="InterPro" id="IPR050739">
    <property type="entry name" value="MFP"/>
</dbReference>
<feature type="coiled-coil region" evidence="10">
    <location>
        <begin position="286"/>
        <end position="323"/>
    </location>
</feature>
<evidence type="ECO:0000256" key="1">
    <source>
        <dbReference type="ARBA" id="ARBA00004377"/>
    </source>
</evidence>
<keyword evidence="14" id="KW-1185">Reference proteome</keyword>
<reference evidence="13 14" key="1">
    <citation type="submission" date="2023-12" db="EMBL/GenBank/DDBJ databases">
        <title>Description of Novel Strain Fulvimarina sp. 2208YS6-2-32 isolated from Uroteuthis (Photololigo) edulis.</title>
        <authorList>
            <person name="Park J.-S."/>
        </authorList>
    </citation>
    <scope>NUCLEOTIDE SEQUENCE [LARGE SCALE GENOMIC DNA]</scope>
    <source>
        <strain evidence="13 14">2208YS6-2-32</strain>
    </source>
</reference>
<evidence type="ECO:0000256" key="5">
    <source>
        <dbReference type="ARBA" id="ARBA00022519"/>
    </source>
</evidence>
<comment type="similarity">
    <text evidence="2 9">Belongs to the membrane fusion protein (MFP) (TC 8.A.1) family.</text>
</comment>
<feature type="coiled-coil region" evidence="10">
    <location>
        <begin position="187"/>
        <end position="235"/>
    </location>
</feature>
<evidence type="ECO:0000256" key="7">
    <source>
        <dbReference type="ARBA" id="ARBA00022989"/>
    </source>
</evidence>
<keyword evidence="6" id="KW-0812">Transmembrane</keyword>
<dbReference type="Pfam" id="PF25994">
    <property type="entry name" value="HH_AprE"/>
    <property type="match status" value="1"/>
</dbReference>
<evidence type="ECO:0000256" key="4">
    <source>
        <dbReference type="ARBA" id="ARBA00022475"/>
    </source>
</evidence>
<dbReference type="Pfam" id="PF26002">
    <property type="entry name" value="Beta-barrel_AprE"/>
    <property type="match status" value="1"/>
</dbReference>
<keyword evidence="3 9" id="KW-0813">Transport</keyword>
<evidence type="ECO:0000256" key="3">
    <source>
        <dbReference type="ARBA" id="ARBA00022448"/>
    </source>
</evidence>
<accession>A0ABU5I2Z6</accession>
<dbReference type="PANTHER" id="PTHR30386">
    <property type="entry name" value="MEMBRANE FUSION SUBUNIT OF EMRAB-TOLC MULTIDRUG EFFLUX PUMP"/>
    <property type="match status" value="1"/>
</dbReference>
<dbReference type="InterPro" id="IPR010129">
    <property type="entry name" value="T1SS_HlyD"/>
</dbReference>
<evidence type="ECO:0000256" key="6">
    <source>
        <dbReference type="ARBA" id="ARBA00022692"/>
    </source>
</evidence>
<protein>
    <recommendedName>
        <fullName evidence="9">Membrane fusion protein (MFP) family protein</fullName>
    </recommendedName>
</protein>
<evidence type="ECO:0000313" key="14">
    <source>
        <dbReference type="Proteomes" id="UP001294412"/>
    </source>
</evidence>
<evidence type="ECO:0000313" key="13">
    <source>
        <dbReference type="EMBL" id="MDY8109209.1"/>
    </source>
</evidence>
<dbReference type="Proteomes" id="UP001294412">
    <property type="component" value="Unassembled WGS sequence"/>
</dbReference>
<keyword evidence="5 9" id="KW-0997">Cell inner membrane</keyword>